<dbReference type="RefSeq" id="WP_253876491.1">
    <property type="nucleotide sequence ID" value="NZ_BAABHM010000024.1"/>
</dbReference>
<feature type="transmembrane region" description="Helical" evidence="1">
    <location>
        <begin position="21"/>
        <end position="50"/>
    </location>
</feature>
<feature type="transmembrane region" description="Helical" evidence="1">
    <location>
        <begin position="248"/>
        <end position="269"/>
    </location>
</feature>
<feature type="transmembrane region" description="Helical" evidence="1">
    <location>
        <begin position="345"/>
        <end position="363"/>
    </location>
</feature>
<feature type="transmembrane region" description="Helical" evidence="1">
    <location>
        <begin position="173"/>
        <end position="193"/>
    </location>
</feature>
<evidence type="ECO:0000313" key="2">
    <source>
        <dbReference type="EMBL" id="GAA4716236.1"/>
    </source>
</evidence>
<evidence type="ECO:0000313" key="3">
    <source>
        <dbReference type="Proteomes" id="UP001500843"/>
    </source>
</evidence>
<organism evidence="2 3">
    <name type="scientific">Promicromonospora umidemergens</name>
    <dbReference type="NCBI Taxonomy" id="629679"/>
    <lineage>
        <taxon>Bacteria</taxon>
        <taxon>Bacillati</taxon>
        <taxon>Actinomycetota</taxon>
        <taxon>Actinomycetes</taxon>
        <taxon>Micrococcales</taxon>
        <taxon>Promicromonosporaceae</taxon>
        <taxon>Promicromonospora</taxon>
    </lineage>
</organism>
<feature type="transmembrane region" description="Helical" evidence="1">
    <location>
        <begin position="101"/>
        <end position="129"/>
    </location>
</feature>
<proteinExistence type="predicted"/>
<keyword evidence="1" id="KW-0812">Transmembrane</keyword>
<feature type="transmembrane region" description="Helical" evidence="1">
    <location>
        <begin position="426"/>
        <end position="447"/>
    </location>
</feature>
<gene>
    <name evidence="2" type="ORF">GCM10023198_44670</name>
</gene>
<reference evidence="3" key="1">
    <citation type="journal article" date="2019" name="Int. J. Syst. Evol. Microbiol.">
        <title>The Global Catalogue of Microorganisms (GCM) 10K type strain sequencing project: providing services to taxonomists for standard genome sequencing and annotation.</title>
        <authorList>
            <consortium name="The Broad Institute Genomics Platform"/>
            <consortium name="The Broad Institute Genome Sequencing Center for Infectious Disease"/>
            <person name="Wu L."/>
            <person name="Ma J."/>
        </authorList>
    </citation>
    <scope>NUCLEOTIDE SEQUENCE [LARGE SCALE GENOMIC DNA]</scope>
    <source>
        <strain evidence="3">JCM 17975</strain>
    </source>
</reference>
<feature type="transmembrane region" description="Helical" evidence="1">
    <location>
        <begin position="468"/>
        <end position="493"/>
    </location>
</feature>
<accession>A0ABP8XYP4</accession>
<evidence type="ECO:0000256" key="1">
    <source>
        <dbReference type="SAM" id="Phobius"/>
    </source>
</evidence>
<sequence length="542" mass="56007">MVARFLTLKLTLMGNTFRRSVWQTIGMIVAVLYALGTVGMLVAAMVFVGVAGDPAWAAVAITLGGVLTVVGWWLIPIFAFGVDATLDPHRFSTFAIPRRTLLAGLAVAGLVSVPGIATVLLALGVSFAWVLEPGVLLVSLAGAVLGIATCVLGSRALTTLLAPVLESRRYREVVTIVALVLVVMIGPFVGWLANGVQISVGPEATDGGGAASTGTQLLPLFEQVASVAGWTPFGAAWSLGGAAHAGDWAGLAGRLAVALATIGLAWLVWDRALARSLERPPVGDGSGGKAKGLGPFGRVPFSPTWAVAARTATYWLRDPRYSGSIAIIPLLPVIMYFAGQSTGSFFMLLATGPFVGWILGFSISNDIGYDNTAFALHVSSGVDGRADRWGRAIPMLAMGPLVSAATVVASVWVADSWHLTMPLLGLAIGALLVSTGVSCAVSARLVYPVAKPGESPLKSPQGAAMATFVSQGIGFAITLGLSLPVFAVGITAIALGSVLWGALTVVVGALYGGLILVLAVRFGARVYDKRLPELLQQVQSFP</sequence>
<keyword evidence="1" id="KW-0472">Membrane</keyword>
<name>A0ABP8XYP4_9MICO</name>
<evidence type="ECO:0008006" key="4">
    <source>
        <dbReference type="Google" id="ProtNLM"/>
    </source>
</evidence>
<feature type="transmembrane region" description="Helical" evidence="1">
    <location>
        <begin position="321"/>
        <end position="339"/>
    </location>
</feature>
<keyword evidence="3" id="KW-1185">Reference proteome</keyword>
<protein>
    <recommendedName>
        <fullName evidence="4">ABC-2 type transport system permease protein</fullName>
    </recommendedName>
</protein>
<feature type="transmembrane region" description="Helical" evidence="1">
    <location>
        <begin position="395"/>
        <end position="414"/>
    </location>
</feature>
<keyword evidence="1" id="KW-1133">Transmembrane helix</keyword>
<dbReference type="Proteomes" id="UP001500843">
    <property type="component" value="Unassembled WGS sequence"/>
</dbReference>
<dbReference type="EMBL" id="BAABHM010000024">
    <property type="protein sequence ID" value="GAA4716236.1"/>
    <property type="molecule type" value="Genomic_DNA"/>
</dbReference>
<feature type="transmembrane region" description="Helical" evidence="1">
    <location>
        <begin position="56"/>
        <end position="80"/>
    </location>
</feature>
<feature type="transmembrane region" description="Helical" evidence="1">
    <location>
        <begin position="135"/>
        <end position="161"/>
    </location>
</feature>
<feature type="transmembrane region" description="Helical" evidence="1">
    <location>
        <begin position="499"/>
        <end position="520"/>
    </location>
</feature>
<comment type="caution">
    <text evidence="2">The sequence shown here is derived from an EMBL/GenBank/DDBJ whole genome shotgun (WGS) entry which is preliminary data.</text>
</comment>